<sequence length="820" mass="89202">MSAWRRAAEGWPQVSCAENQPEIRDGANTSTLKYRRLLGAAASRLDREIACVAPQSIIRILTLHSDEYYGRRLARAETDVLGSLHDAVLDTHDLSSGTPTAPDLQNARTSHAICSTSHATRSTRKHRASPTASTCARNALIYRPSHPPPPSFARRPPPAARAATRYILPTSHKTRGHQMCLFPVRTEWHMSCIDLRPSLSLAPHSDSDFQKSPEISLRALELVAGYPGHEFAFYRRLSLQLVLPARFRPPTCRLVVATDTAFPRYYVRRTNDDAGLGCQCGRGTPVGGEASLCLATLPRTGTSRTPALRAVKNFSSPPAPATTSRSLHEPALLTTPALNTARTSTFAVLFVFVYIWHQVARRTHSLLSPRLATLAEDALEPNVSFDRPVGRMSSSSGLPFHVNRFYTQSASPSNLLRSTIPAPFGPIGMASLSMQAACMTALLLRIGLNLNLTLGTGYTSAVITDPFWKGQDGGQVIEQYGCEIGAWRWKVERTSTSLVCLRGDLHWDGGSDAVMIVQVDVRIVARNTADSKSVFTRRAACKQARARAVELTLECASPGSNRGAKEILDIHTGQSCKWPTLRFCYVPSANAQAMIRDGTFDPVVDSSLSLVGKSVPRNSRSITTYASSTRYWRSSKLARADRRKTGLSTHRTIEDTDVDVGFPTPATPLLPPPSVLSAGASPSASFALQFRFPALRARNPPLVAVDVALAAVLLLLTPSIFRSSPAAFAHIAPRARVDQCGAHAPPFPSCRLFFTISPIRLAVSTLSPNATHFGGYAELDVHNMWGLTEEMATHLALKSVLPGAVHHQSCSLGGAWRFNF</sequence>
<evidence type="ECO:0000313" key="2">
    <source>
        <dbReference type="Proteomes" id="UP001219525"/>
    </source>
</evidence>
<keyword evidence="2" id="KW-1185">Reference proteome</keyword>
<dbReference type="Proteomes" id="UP001219525">
    <property type="component" value="Unassembled WGS sequence"/>
</dbReference>
<reference evidence="1" key="1">
    <citation type="submission" date="2023-03" db="EMBL/GenBank/DDBJ databases">
        <title>Massive genome expansion in bonnet fungi (Mycena s.s.) driven by repeated elements and novel gene families across ecological guilds.</title>
        <authorList>
            <consortium name="Lawrence Berkeley National Laboratory"/>
            <person name="Harder C.B."/>
            <person name="Miyauchi S."/>
            <person name="Viragh M."/>
            <person name="Kuo A."/>
            <person name="Thoen E."/>
            <person name="Andreopoulos B."/>
            <person name="Lu D."/>
            <person name="Skrede I."/>
            <person name="Drula E."/>
            <person name="Henrissat B."/>
            <person name="Morin E."/>
            <person name="Kohler A."/>
            <person name="Barry K."/>
            <person name="LaButti K."/>
            <person name="Morin E."/>
            <person name="Salamov A."/>
            <person name="Lipzen A."/>
            <person name="Mereny Z."/>
            <person name="Hegedus B."/>
            <person name="Baldrian P."/>
            <person name="Stursova M."/>
            <person name="Weitz H."/>
            <person name="Taylor A."/>
            <person name="Grigoriev I.V."/>
            <person name="Nagy L.G."/>
            <person name="Martin F."/>
            <person name="Kauserud H."/>
        </authorList>
    </citation>
    <scope>NUCLEOTIDE SEQUENCE</scope>
    <source>
        <strain evidence="1">9144</strain>
    </source>
</reference>
<dbReference type="EMBL" id="JARJCW010000101">
    <property type="protein sequence ID" value="KAJ7194111.1"/>
    <property type="molecule type" value="Genomic_DNA"/>
</dbReference>
<evidence type="ECO:0000313" key="1">
    <source>
        <dbReference type="EMBL" id="KAJ7194111.1"/>
    </source>
</evidence>
<proteinExistence type="predicted"/>
<comment type="caution">
    <text evidence="1">The sequence shown here is derived from an EMBL/GenBank/DDBJ whole genome shotgun (WGS) entry which is preliminary data.</text>
</comment>
<protein>
    <submittedName>
        <fullName evidence="1">Uncharacterized protein</fullName>
    </submittedName>
</protein>
<name>A0AAD6Y120_9AGAR</name>
<organism evidence="1 2">
    <name type="scientific">Mycena pura</name>
    <dbReference type="NCBI Taxonomy" id="153505"/>
    <lineage>
        <taxon>Eukaryota</taxon>
        <taxon>Fungi</taxon>
        <taxon>Dikarya</taxon>
        <taxon>Basidiomycota</taxon>
        <taxon>Agaricomycotina</taxon>
        <taxon>Agaricomycetes</taxon>
        <taxon>Agaricomycetidae</taxon>
        <taxon>Agaricales</taxon>
        <taxon>Marasmiineae</taxon>
        <taxon>Mycenaceae</taxon>
        <taxon>Mycena</taxon>
    </lineage>
</organism>
<accession>A0AAD6Y120</accession>
<gene>
    <name evidence="1" type="ORF">GGX14DRAFT_576588</name>
</gene>
<dbReference type="AlphaFoldDB" id="A0AAD6Y120"/>